<dbReference type="RefSeq" id="WP_091168509.1">
    <property type="nucleotide sequence ID" value="NZ_FNCG01000007.1"/>
</dbReference>
<dbReference type="Pfam" id="PF01904">
    <property type="entry name" value="DUF72"/>
    <property type="match status" value="1"/>
</dbReference>
<dbReference type="STRING" id="551996.SAMN05192573_10754"/>
<dbReference type="EMBL" id="FNCG01000007">
    <property type="protein sequence ID" value="SDH14333.1"/>
    <property type="molecule type" value="Genomic_DNA"/>
</dbReference>
<dbReference type="Gene3D" id="3.20.20.410">
    <property type="entry name" value="Protein of unknown function UPF0759"/>
    <property type="match status" value="1"/>
</dbReference>
<name>A0A1G8A0A7_9SPHI</name>
<dbReference type="SUPFAM" id="SSF117396">
    <property type="entry name" value="TM1631-like"/>
    <property type="match status" value="1"/>
</dbReference>
<organism evidence="1 2">
    <name type="scientific">Mucilaginibacter gossypii</name>
    <dbReference type="NCBI Taxonomy" id="551996"/>
    <lineage>
        <taxon>Bacteria</taxon>
        <taxon>Pseudomonadati</taxon>
        <taxon>Bacteroidota</taxon>
        <taxon>Sphingobacteriia</taxon>
        <taxon>Sphingobacteriales</taxon>
        <taxon>Sphingobacteriaceae</taxon>
        <taxon>Mucilaginibacter</taxon>
    </lineage>
</organism>
<keyword evidence="2" id="KW-1185">Reference proteome</keyword>
<dbReference type="Proteomes" id="UP000199705">
    <property type="component" value="Unassembled WGS sequence"/>
</dbReference>
<protein>
    <submittedName>
        <fullName evidence="1">Uncharacterized conserved protein YecE, DUF72 family</fullName>
    </submittedName>
</protein>
<dbReference type="AlphaFoldDB" id="A0A1G8A0A7"/>
<dbReference type="PANTHER" id="PTHR30348">
    <property type="entry name" value="UNCHARACTERIZED PROTEIN YECE"/>
    <property type="match status" value="1"/>
</dbReference>
<dbReference type="InterPro" id="IPR036520">
    <property type="entry name" value="UPF0759_sf"/>
</dbReference>
<evidence type="ECO:0000313" key="1">
    <source>
        <dbReference type="EMBL" id="SDH14333.1"/>
    </source>
</evidence>
<dbReference type="InterPro" id="IPR002763">
    <property type="entry name" value="DUF72"/>
</dbReference>
<dbReference type="PANTHER" id="PTHR30348:SF4">
    <property type="entry name" value="DUF72 DOMAIN-CONTAINING PROTEIN"/>
    <property type="match status" value="1"/>
</dbReference>
<accession>A0A1G8A0A7</accession>
<gene>
    <name evidence="1" type="ORF">SAMN05192573_10754</name>
</gene>
<proteinExistence type="predicted"/>
<sequence length="241" mass="28231">MEWHVGCSGFHYKHWKGTFYPEGLPQRRWFEYYASQFKTLELNVTFYRFPQLSTLQKWYSDAPADFRFSVKAPKAITHFKQFHGTAEMLTSFYQTIKGGLQEKLGPVLFQFPPRFHYDEERLARVILQLDPAFDNVLEFRHPGWWRDDVFEQLRQRGISFCGMSHPDLPDEPIVTGPVAYYRFHGVPELYRSAYSDETLQGFVSKTEKLKPDNVWCYFNNDAAVAAIPNAKSLIGFSETVQ</sequence>
<evidence type="ECO:0000313" key="2">
    <source>
        <dbReference type="Proteomes" id="UP000199705"/>
    </source>
</evidence>
<reference evidence="2" key="1">
    <citation type="submission" date="2016-10" db="EMBL/GenBank/DDBJ databases">
        <authorList>
            <person name="Varghese N."/>
            <person name="Submissions S."/>
        </authorList>
    </citation>
    <scope>NUCLEOTIDE SEQUENCE [LARGE SCALE GENOMIC DNA]</scope>
    <source>
        <strain evidence="2">Gh-67</strain>
    </source>
</reference>